<accession>A0A0G1XF92</accession>
<comment type="caution">
    <text evidence="5">The sequence shown here is derived from an EMBL/GenBank/DDBJ whole genome shotgun (WGS) entry which is preliminary data.</text>
</comment>
<dbReference type="GO" id="GO:0017111">
    <property type="term" value="F:ribonucleoside triphosphate phosphatase activity"/>
    <property type="evidence" value="ECO:0007669"/>
    <property type="project" value="InterPro"/>
</dbReference>
<dbReference type="Pfam" id="PF03266">
    <property type="entry name" value="NTPase_1"/>
    <property type="match status" value="1"/>
</dbReference>
<dbReference type="AlphaFoldDB" id="A0A0G1XF92"/>
<evidence type="ECO:0000313" key="6">
    <source>
        <dbReference type="Proteomes" id="UP000034846"/>
    </source>
</evidence>
<name>A0A0G1XF92_9BACT</name>
<dbReference type="SMART" id="SM00382">
    <property type="entry name" value="AAA"/>
    <property type="match status" value="1"/>
</dbReference>
<dbReference type="PANTHER" id="PTHR43146">
    <property type="entry name" value="CANCER-RELATED NUCLEOSIDE-TRIPHOSPHATASE"/>
    <property type="match status" value="1"/>
</dbReference>
<evidence type="ECO:0000256" key="2">
    <source>
        <dbReference type="ARBA" id="ARBA00022801"/>
    </source>
</evidence>
<evidence type="ECO:0000313" key="5">
    <source>
        <dbReference type="EMBL" id="KKW29948.1"/>
    </source>
</evidence>
<gene>
    <name evidence="5" type="ORF">UY72_C0028G0001</name>
</gene>
<reference evidence="5 6" key="1">
    <citation type="journal article" date="2015" name="Nature">
        <title>rRNA introns, odd ribosomes, and small enigmatic genomes across a large radiation of phyla.</title>
        <authorList>
            <person name="Brown C.T."/>
            <person name="Hug L.A."/>
            <person name="Thomas B.C."/>
            <person name="Sharon I."/>
            <person name="Castelle C.J."/>
            <person name="Singh A."/>
            <person name="Wilkins M.J."/>
            <person name="Williams K.H."/>
            <person name="Banfield J.F."/>
        </authorList>
    </citation>
    <scope>NUCLEOTIDE SEQUENCE [LARGE SCALE GENOMIC DNA]</scope>
</reference>
<dbReference type="Gene3D" id="3.40.50.300">
    <property type="entry name" value="P-loop containing nucleotide triphosphate hydrolases"/>
    <property type="match status" value="1"/>
</dbReference>
<evidence type="ECO:0000256" key="3">
    <source>
        <dbReference type="ARBA" id="ARBA00022840"/>
    </source>
</evidence>
<evidence type="ECO:0000256" key="1">
    <source>
        <dbReference type="ARBA" id="ARBA00022741"/>
    </source>
</evidence>
<sequence>MKKHVFLTGQPGVGKSTTLRAAIKQYRHRLGGFVTNEIRVNGERVGFEVEFMSGRKVQLAHCGFESPLRVGKYGIDRHVIDQLLPEAIDRAVVYYNVVVIDELANMQLVSDAFCAAVTRAFRASKPIIGTVHAAYHPFTFMVKEREGRDVEVIEVTHDNRDQLARELAEHVRSLVD</sequence>
<dbReference type="InterPro" id="IPR003593">
    <property type="entry name" value="AAA+_ATPase"/>
</dbReference>
<keyword evidence="3" id="KW-0067">ATP-binding</keyword>
<dbReference type="GO" id="GO:0005524">
    <property type="term" value="F:ATP binding"/>
    <property type="evidence" value="ECO:0007669"/>
    <property type="project" value="UniProtKB-KW"/>
</dbReference>
<evidence type="ECO:0000259" key="4">
    <source>
        <dbReference type="SMART" id="SM00382"/>
    </source>
</evidence>
<dbReference type="PANTHER" id="PTHR43146:SF1">
    <property type="entry name" value="CANCER-RELATED NUCLEOSIDE-TRIPHOSPHATASE"/>
    <property type="match status" value="1"/>
</dbReference>
<protein>
    <recommendedName>
        <fullName evidence="4">AAA+ ATPase domain-containing protein</fullName>
    </recommendedName>
</protein>
<dbReference type="Proteomes" id="UP000034846">
    <property type="component" value="Unassembled WGS sequence"/>
</dbReference>
<dbReference type="SUPFAM" id="SSF52540">
    <property type="entry name" value="P-loop containing nucleoside triphosphate hydrolases"/>
    <property type="match status" value="1"/>
</dbReference>
<keyword evidence="2" id="KW-0378">Hydrolase</keyword>
<dbReference type="InterPro" id="IPR027417">
    <property type="entry name" value="P-loop_NTPase"/>
</dbReference>
<organism evidence="5 6">
    <name type="scientific">Candidatus Uhrbacteria bacterium GW2011_GWD2_52_7</name>
    <dbReference type="NCBI Taxonomy" id="1618989"/>
    <lineage>
        <taxon>Bacteria</taxon>
        <taxon>Candidatus Uhriibacteriota</taxon>
    </lineage>
</organism>
<proteinExistence type="predicted"/>
<dbReference type="EMBL" id="LCRD01000028">
    <property type="protein sequence ID" value="KKW29948.1"/>
    <property type="molecule type" value="Genomic_DNA"/>
</dbReference>
<dbReference type="InterPro" id="IPR004948">
    <property type="entry name" value="Nuc-triphosphatase_THEP1"/>
</dbReference>
<feature type="domain" description="AAA+ ATPase" evidence="4">
    <location>
        <begin position="1"/>
        <end position="156"/>
    </location>
</feature>
<keyword evidence="1" id="KW-0547">Nucleotide-binding</keyword>